<sequence length="104" mass="11987">MAKRTNIYRLTLEQLELASGKTVFQKPIEIDSDNYDDIFGIIEQVNKKNPFNNLGQLVQFAVSLKMFSEIIIKNHNYPFFEKLFPVFGSFMKGLKAALVQDNHS</sequence>
<dbReference type="OrthoDB" id="119700at2"/>
<protein>
    <recommendedName>
        <fullName evidence="3">DUF3861 domain-containing protein</fullName>
    </recommendedName>
</protein>
<reference evidence="1 2" key="1">
    <citation type="journal article" date="2010" name="J. Bacteriol.">
        <title>The genome of the amoeba symbiont 'Candidatus Amoebophilus asiaticus' reveals common mechanisms for host cell interaction among amoeba-associated bacteria.</title>
        <authorList>
            <person name="Schmitz-Esser S."/>
            <person name="Tischler P."/>
            <person name="Arnold R."/>
            <person name="Montanaro J."/>
            <person name="Wagner M."/>
            <person name="Rattei T."/>
            <person name="Horn M."/>
        </authorList>
    </citation>
    <scope>NUCLEOTIDE SEQUENCE [LARGE SCALE GENOMIC DNA]</scope>
    <source>
        <strain evidence="1 2">5a2</strain>
    </source>
</reference>
<dbReference type="EMBL" id="CP001102">
    <property type="protein sequence ID" value="ACE06563.1"/>
    <property type="molecule type" value="Genomic_DNA"/>
</dbReference>
<dbReference type="KEGG" id="aas:Aasi_1240"/>
<dbReference type="AlphaFoldDB" id="B3ETL1"/>
<dbReference type="STRING" id="452471.Aasi_1240"/>
<dbReference type="RefSeq" id="WP_012473318.1">
    <property type="nucleotide sequence ID" value="NC_010830.1"/>
</dbReference>
<gene>
    <name evidence="1" type="ordered locus">Aasi_1240</name>
</gene>
<proteinExistence type="predicted"/>
<dbReference type="Proteomes" id="UP000001227">
    <property type="component" value="Chromosome"/>
</dbReference>
<organism evidence="1 2">
    <name type="scientific">Amoebophilus asiaticus (strain 5a2)</name>
    <dbReference type="NCBI Taxonomy" id="452471"/>
    <lineage>
        <taxon>Bacteria</taxon>
        <taxon>Pseudomonadati</taxon>
        <taxon>Bacteroidota</taxon>
        <taxon>Cytophagia</taxon>
        <taxon>Cytophagales</taxon>
        <taxon>Amoebophilaceae</taxon>
        <taxon>Candidatus Amoebophilus</taxon>
    </lineage>
</organism>
<keyword evidence="2" id="KW-1185">Reference proteome</keyword>
<name>B3ETL1_AMOA5</name>
<evidence type="ECO:0000313" key="1">
    <source>
        <dbReference type="EMBL" id="ACE06563.1"/>
    </source>
</evidence>
<evidence type="ECO:0000313" key="2">
    <source>
        <dbReference type="Proteomes" id="UP000001227"/>
    </source>
</evidence>
<dbReference type="eggNOG" id="ENOG5032YDA">
    <property type="taxonomic scope" value="Bacteria"/>
</dbReference>
<dbReference type="HOGENOM" id="CLU_162534_0_0_10"/>
<evidence type="ECO:0008006" key="3">
    <source>
        <dbReference type="Google" id="ProtNLM"/>
    </source>
</evidence>
<accession>B3ETL1</accession>
<dbReference type="InterPro" id="IPR038194">
    <property type="entry name" value="DUF3861_sf"/>
</dbReference>
<dbReference type="InterPro" id="IPR024476">
    <property type="entry name" value="DUF3861"/>
</dbReference>
<dbReference type="Gene3D" id="3.10.20.850">
    <property type="entry name" value="Protein of unknown function DUF3861"/>
    <property type="match status" value="1"/>
</dbReference>
<dbReference type="Pfam" id="PF12977">
    <property type="entry name" value="DUF3861"/>
    <property type="match status" value="1"/>
</dbReference>